<evidence type="ECO:0000259" key="7">
    <source>
        <dbReference type="Pfam" id="PF08468"/>
    </source>
</evidence>
<dbReference type="InterPro" id="IPR046977">
    <property type="entry name" value="RsmC/RlmG"/>
</dbReference>
<dbReference type="RefSeq" id="WP_283172669.1">
    <property type="nucleotide sequence ID" value="NZ_JAPNOA010000016.1"/>
</dbReference>
<organism evidence="8 9">
    <name type="scientific">Parathalassolituus penaei</name>
    <dbReference type="NCBI Taxonomy" id="2997323"/>
    <lineage>
        <taxon>Bacteria</taxon>
        <taxon>Pseudomonadati</taxon>
        <taxon>Pseudomonadota</taxon>
        <taxon>Gammaproteobacteria</taxon>
        <taxon>Oceanospirillales</taxon>
        <taxon>Oceanospirillaceae</taxon>
        <taxon>Parathalassolituus</taxon>
    </lineage>
</organism>
<name>A0A9X3EKR7_9GAMM</name>
<dbReference type="PROSITE" id="PS00092">
    <property type="entry name" value="N6_MTASE"/>
    <property type="match status" value="1"/>
</dbReference>
<dbReference type="Proteomes" id="UP001150830">
    <property type="component" value="Unassembled WGS sequence"/>
</dbReference>
<proteinExistence type="predicted"/>
<sequence>MSAAPYELILRHPDLLAADTLVLSAEPRVPGAFLQELRDRQATFHTWDWMTRCAVFRPDDDKVRFAVPDTAALAGFSRIVLVWPKSKVLALALIGLACEAGIPVFAIGANDAGGKSIGTACKNLTTAERLDSARHCSLWELTPLTSGNNDFNWIKLAKAFQYQHLKLLTLPGVFSHGSLDQGTALLLQHLPRLKGNLLDIGCGSGVIGLSQKHQNNQLHLTMVDTDAFALHSAALNCTRLGLDATLIASDGFSEVKGRFDTIVSNPPFHTGKETDYRFAEQLLSECAGHLKSHGSLWLVANRHLPYEEWAQRHFADVEMIDQGYGFKVIRASHPG</sequence>
<dbReference type="PANTHER" id="PTHR47816:SF4">
    <property type="entry name" value="RIBOSOMAL RNA SMALL SUBUNIT METHYLTRANSFERASE C"/>
    <property type="match status" value="1"/>
</dbReference>
<dbReference type="InterPro" id="IPR007848">
    <property type="entry name" value="Small_mtfrase_dom"/>
</dbReference>
<dbReference type="InterPro" id="IPR029063">
    <property type="entry name" value="SAM-dependent_MTases_sf"/>
</dbReference>
<evidence type="ECO:0000313" key="8">
    <source>
        <dbReference type="EMBL" id="MCY0964453.1"/>
    </source>
</evidence>
<dbReference type="Gene3D" id="3.40.50.150">
    <property type="entry name" value="Vaccinia Virus protein VP39"/>
    <property type="match status" value="2"/>
</dbReference>
<feature type="domain" description="Methyltransferase small N-terminal" evidence="7">
    <location>
        <begin position="7"/>
        <end position="142"/>
    </location>
</feature>
<dbReference type="Pfam" id="PF05175">
    <property type="entry name" value="MTS"/>
    <property type="match status" value="1"/>
</dbReference>
<evidence type="ECO:0000313" key="9">
    <source>
        <dbReference type="Proteomes" id="UP001150830"/>
    </source>
</evidence>
<evidence type="ECO:0000256" key="2">
    <source>
        <dbReference type="ARBA" id="ARBA00022552"/>
    </source>
</evidence>
<evidence type="ECO:0000256" key="1">
    <source>
        <dbReference type="ARBA" id="ARBA00022490"/>
    </source>
</evidence>
<dbReference type="AlphaFoldDB" id="A0A9X3EKR7"/>
<evidence type="ECO:0000256" key="3">
    <source>
        <dbReference type="ARBA" id="ARBA00022603"/>
    </source>
</evidence>
<dbReference type="InterPro" id="IPR002052">
    <property type="entry name" value="DNA_methylase_N6_adenine_CS"/>
</dbReference>
<evidence type="ECO:0000256" key="4">
    <source>
        <dbReference type="ARBA" id="ARBA00022679"/>
    </source>
</evidence>
<dbReference type="PANTHER" id="PTHR47816">
    <property type="entry name" value="RIBOSOMAL RNA SMALL SUBUNIT METHYLTRANSFERASE C"/>
    <property type="match status" value="1"/>
</dbReference>
<evidence type="ECO:0000259" key="6">
    <source>
        <dbReference type="Pfam" id="PF05175"/>
    </source>
</evidence>
<dbReference type="SUPFAM" id="SSF53335">
    <property type="entry name" value="S-adenosyl-L-methionine-dependent methyltransferases"/>
    <property type="match status" value="1"/>
</dbReference>
<protein>
    <submittedName>
        <fullName evidence="8">Class I SAM-dependent methyltransferase</fullName>
    </submittedName>
</protein>
<dbReference type="CDD" id="cd02440">
    <property type="entry name" value="AdoMet_MTases"/>
    <property type="match status" value="1"/>
</dbReference>
<keyword evidence="9" id="KW-1185">Reference proteome</keyword>
<reference evidence="8" key="1">
    <citation type="submission" date="2022-11" db="EMBL/GenBank/DDBJ databases">
        <title>Parathalassolutuus dongxingensis gen. nov., sp. nov., a novel member of family Oceanospirillaceae isolated from a coastal shrimp pond in Guangxi, China.</title>
        <authorList>
            <person name="Chen H."/>
        </authorList>
    </citation>
    <scope>NUCLEOTIDE SEQUENCE</scope>
    <source>
        <strain evidence="8">G-43</strain>
    </source>
</reference>
<gene>
    <name evidence="8" type="ORF">OUO13_04575</name>
</gene>
<feature type="domain" description="Methyltransferase small" evidence="6">
    <location>
        <begin position="165"/>
        <end position="329"/>
    </location>
</feature>
<dbReference type="GO" id="GO:0003676">
    <property type="term" value="F:nucleic acid binding"/>
    <property type="evidence" value="ECO:0007669"/>
    <property type="project" value="InterPro"/>
</dbReference>
<evidence type="ECO:0000256" key="5">
    <source>
        <dbReference type="ARBA" id="ARBA00022691"/>
    </source>
</evidence>
<dbReference type="EMBL" id="JAPNOA010000016">
    <property type="protein sequence ID" value="MCY0964453.1"/>
    <property type="molecule type" value="Genomic_DNA"/>
</dbReference>
<keyword evidence="5" id="KW-0949">S-adenosyl-L-methionine</keyword>
<dbReference type="GO" id="GO:0008990">
    <property type="term" value="F:rRNA (guanine-N2-)-methyltransferase activity"/>
    <property type="evidence" value="ECO:0007669"/>
    <property type="project" value="InterPro"/>
</dbReference>
<keyword evidence="1" id="KW-0963">Cytoplasm</keyword>
<keyword evidence="2" id="KW-0698">rRNA processing</keyword>
<dbReference type="Pfam" id="PF08468">
    <property type="entry name" value="MTS_N"/>
    <property type="match status" value="1"/>
</dbReference>
<keyword evidence="4" id="KW-0808">Transferase</keyword>
<comment type="caution">
    <text evidence="8">The sequence shown here is derived from an EMBL/GenBank/DDBJ whole genome shotgun (WGS) entry which is preliminary data.</text>
</comment>
<dbReference type="InterPro" id="IPR013675">
    <property type="entry name" value="Mtase_sm_N"/>
</dbReference>
<accession>A0A9X3EKR7</accession>
<keyword evidence="3 8" id="KW-0489">Methyltransferase</keyword>